<dbReference type="AlphaFoldDB" id="A9TMG7"/>
<protein>
    <submittedName>
        <fullName evidence="1">Predicted protein</fullName>
    </submittedName>
</protein>
<evidence type="ECO:0000313" key="1">
    <source>
        <dbReference type="EMBL" id="EDQ55386.1"/>
    </source>
</evidence>
<dbReference type="HOGENOM" id="CLU_2502096_0_0_1"/>
<name>A9TMG7_PHYPA</name>
<accession>A9TMG7</accession>
<reference evidence="1" key="1">
    <citation type="journal article" date="2008" name="Science">
        <title>The Physcomitrella genome reveals evolutionary insights into the conquest of land by plants.</title>
        <authorList>
            <person name="Rensing S."/>
            <person name="Lang D."/>
            <person name="Zimmer A."/>
            <person name="Terry A."/>
            <person name="Salamov A."/>
            <person name="Shapiro H."/>
            <person name="Nishiyama T."/>
            <person name="Perroud P.-F."/>
            <person name="Lindquist E."/>
            <person name="Kamisugi Y."/>
            <person name="Tanahashi T."/>
            <person name="Sakakibara K."/>
            <person name="Fujita T."/>
            <person name="Oishi K."/>
            <person name="Shin-I T."/>
            <person name="Kuroki Y."/>
            <person name="Toyoda A."/>
            <person name="Suzuki Y."/>
            <person name="Hashimoto A."/>
            <person name="Yamaguchi K."/>
            <person name="Sugano A."/>
            <person name="Kohara Y."/>
            <person name="Fujiyama A."/>
            <person name="Anterola A."/>
            <person name="Aoki S."/>
            <person name="Ashton N."/>
            <person name="Barbazuk W.B."/>
            <person name="Barker E."/>
            <person name="Bennetzen J."/>
            <person name="Bezanilla M."/>
            <person name="Blankenship R."/>
            <person name="Cho S.H."/>
            <person name="Dutcher S."/>
            <person name="Estelle M."/>
            <person name="Fawcett J.A."/>
            <person name="Gundlach H."/>
            <person name="Hanada K."/>
            <person name="Heyl A."/>
            <person name="Hicks K.A."/>
            <person name="Hugh J."/>
            <person name="Lohr M."/>
            <person name="Mayer K."/>
            <person name="Melkozernov A."/>
            <person name="Murata T."/>
            <person name="Nelson D."/>
            <person name="Pils B."/>
            <person name="Prigge M."/>
            <person name="Reiss B."/>
            <person name="Renner T."/>
            <person name="Rombauts S."/>
            <person name="Rushton P."/>
            <person name="Sanderfoot A."/>
            <person name="Schween G."/>
            <person name="Shiu S.-H."/>
            <person name="Stueber K."/>
            <person name="Theodoulou F.L."/>
            <person name="Tu H."/>
            <person name="Van de Peer Y."/>
            <person name="Verrier P.J."/>
            <person name="Waters E."/>
            <person name="Wood A."/>
            <person name="Yang L."/>
            <person name="Cove D."/>
            <person name="Cuming A."/>
            <person name="Hasebe M."/>
            <person name="Lucas S."/>
            <person name="Mishler D.B."/>
            <person name="Reski R."/>
            <person name="Grigoriev I."/>
            <person name="Quatrano R.S."/>
            <person name="Boore J.L."/>
        </authorList>
    </citation>
    <scope>NUCLEOTIDE SEQUENCE [LARGE SCALE GENOMIC DNA]</scope>
</reference>
<sequence>MGSYMYLLTWGKDSRQQVTAFEMNAGRSAMVVGVGIRGADWDGHRMGNCLAWELGGHELNCVGIVRCLVEKLEFIRIHAHVQMCTDERGNQIISWLRITKSVLMVLRF</sequence>
<proteinExistence type="predicted"/>
<dbReference type="EMBL" id="DS545154">
    <property type="protein sequence ID" value="EDQ55386.1"/>
    <property type="molecule type" value="Genomic_DNA"/>
</dbReference>
<gene>
    <name evidence="1" type="ORF">PHYPADRAFT_94663</name>
</gene>
<organism>
    <name type="scientific">Physcomitrium patens</name>
    <name type="common">Spreading-leaved earth moss</name>
    <name type="synonym">Physcomitrella patens</name>
    <dbReference type="NCBI Taxonomy" id="3218"/>
    <lineage>
        <taxon>Eukaryota</taxon>
        <taxon>Viridiplantae</taxon>
        <taxon>Streptophyta</taxon>
        <taxon>Embryophyta</taxon>
        <taxon>Bryophyta</taxon>
        <taxon>Bryophytina</taxon>
        <taxon>Bryopsida</taxon>
        <taxon>Funariidae</taxon>
        <taxon>Funariales</taxon>
        <taxon>Funariaceae</taxon>
        <taxon>Physcomitrium</taxon>
    </lineage>
</organism>